<dbReference type="PANTHER" id="PTHR13056">
    <property type="entry name" value="VACUOLAR FUSION PROTEIN CCZ1 HOMOLOG-RELATED"/>
    <property type="match status" value="1"/>
</dbReference>
<dbReference type="PANTHER" id="PTHR13056:SF0">
    <property type="entry name" value="VACUOLAR FUSION PROTEIN CCZ1 HOMOLOG-RELATED"/>
    <property type="match status" value="1"/>
</dbReference>
<reference evidence="4 5" key="1">
    <citation type="submission" date="2016-10" db="EMBL/GenBank/DDBJ databases">
        <authorList>
            <person name="Varghese N."/>
        </authorList>
    </citation>
    <scope>NUCLEOTIDE SEQUENCE [LARGE SCALE GENOMIC DNA]</scope>
</reference>
<comment type="similarity">
    <text evidence="1">Belongs to the CCZ1 family.</text>
</comment>
<dbReference type="GO" id="GO:0016192">
    <property type="term" value="P:vesicle-mediated transport"/>
    <property type="evidence" value="ECO:0007669"/>
    <property type="project" value="InterPro"/>
</dbReference>
<feature type="region of interest" description="Disordered" evidence="2">
    <location>
        <begin position="804"/>
        <end position="850"/>
    </location>
</feature>
<dbReference type="Pfam" id="PF19031">
    <property type="entry name" value="Intu_longin_1"/>
    <property type="match status" value="1"/>
</dbReference>
<feature type="compositionally biased region" description="Polar residues" evidence="2">
    <location>
        <begin position="804"/>
        <end position="813"/>
    </location>
</feature>
<protein>
    <recommendedName>
        <fullName evidence="3">CCZ1/INTU/HSP4 first Longin domain-containing protein</fullName>
    </recommendedName>
</protein>
<gene>
    <name evidence="4" type="ORF">ZT1A5_G11074</name>
</gene>
<sequence length="936" mass="101947">MSSPQWQTQVVPARLSFLAIYNPSLGPTDETFADQLVYYYSRSAHEARIAAKKHARSDAAAGDAQREEENEQLRQIGLAQGMVDFARSFTDGKTPVDSIDTEKSRIVLHELEPGWWMLVSIDLTRLPAATPSSAETAKKGGTKTESKPAIEYSAREVSPPALLLQQLIQAHYIFMLHHGPSFDELFVRMARDKFCGALDRYWTRFARTWDVLLHGNPAADVFGGIKLSSGGELGMGVGEEEWGSGERDVLEDLTRRTMGLVDLVVSRFGEAPPVKDDATVDDGELLPWMGSGSQPIASDGVIFGGVGAITRPTLRSVSLWMRQIYTYGDRAYGVRDNPLRPRQKRKRRVPPPQASNAKSNGKASPSKASGEAKVQDSQSKPSSERSAGRKPTHRPNYTGQDSYEQRLGNPGIPPPIATAVERSENKASKQADADAAKAEAQSEDAGTTLGIPDQYMKYLTFGLSTFAKSSNPSRPEPPRRTSTASSKTMTTKRYAASNPPPLPPPEDDDDDEELSLAQVDPIPDGEPLEARIAKQKRMEETGHFVIGLRGDLSSIDESDSGIGSDGDDESSGLRSVLRTLQVELNETPTADEDKTELQKKLSEAGLSAGRNDRKDYRRLRVLVYVHRPFMYCFLFEDRTPSLSVAGFFKDLHHNLLPIHKPLLSSTSVARVAQRIEETQVSSPTDGRQSDAMSMMSSLTQTPSKKSKEPTAIYDLIYDPALLTVHTSVPNIPEPGTSAAEGIISGMKSSSINSPSLWTRIEALNVHSQILSTLSSVQRNPHEYERTSKTTRNWWVVWMKLSPSSPAETLSNTCKPPPGDDAKPTPATLRHEDSTDSNDTNNTASTDPTSIAMEKAVAPPLNRIAILVRKASDAVAPPPKSTSRAASSMWNSLSLRSNSTSDEITGGASAGWGPAALAGGIGIDARKYVEGLLSLNR</sequence>
<feature type="compositionally biased region" description="Basic and acidic residues" evidence="2">
    <location>
        <begin position="421"/>
        <end position="437"/>
    </location>
</feature>
<name>A0A1Y6LYZ9_ZYMTR</name>
<evidence type="ECO:0000256" key="2">
    <source>
        <dbReference type="SAM" id="MobiDB-lite"/>
    </source>
</evidence>
<feature type="region of interest" description="Disordered" evidence="2">
    <location>
        <begin position="676"/>
        <end position="705"/>
    </location>
</feature>
<dbReference type="EMBL" id="LT882687">
    <property type="protein sequence ID" value="SMY29625.1"/>
    <property type="molecule type" value="Genomic_DNA"/>
</dbReference>
<feature type="compositionally biased region" description="Polar residues" evidence="2">
    <location>
        <begin position="354"/>
        <end position="367"/>
    </location>
</feature>
<feature type="region of interest" description="Disordered" evidence="2">
    <location>
        <begin position="466"/>
        <end position="513"/>
    </location>
</feature>
<dbReference type="InterPro" id="IPR043987">
    <property type="entry name" value="CCZ1/INTU/HSP4_longin_1"/>
</dbReference>
<dbReference type="InterPro" id="IPR013176">
    <property type="entry name" value="Ccz1"/>
</dbReference>
<evidence type="ECO:0000259" key="3">
    <source>
        <dbReference type="Pfam" id="PF19031"/>
    </source>
</evidence>
<evidence type="ECO:0000313" key="5">
    <source>
        <dbReference type="Proteomes" id="UP000215453"/>
    </source>
</evidence>
<proteinExistence type="inferred from homology"/>
<dbReference type="Proteomes" id="UP000215453">
    <property type="component" value="Chromosome 12"/>
</dbReference>
<evidence type="ECO:0000313" key="4">
    <source>
        <dbReference type="EMBL" id="SMY29625.1"/>
    </source>
</evidence>
<dbReference type="AlphaFoldDB" id="A0A1Y6LYZ9"/>
<feature type="region of interest" description="Disordered" evidence="2">
    <location>
        <begin position="332"/>
        <end position="448"/>
    </location>
</feature>
<evidence type="ECO:0000256" key="1">
    <source>
        <dbReference type="ARBA" id="ARBA00005352"/>
    </source>
</evidence>
<feature type="compositionally biased region" description="Low complexity" evidence="2">
    <location>
        <begin position="480"/>
        <end position="493"/>
    </location>
</feature>
<organism evidence="4 5">
    <name type="scientific">Zymoseptoria tritici ST99CH_1A5</name>
    <dbReference type="NCBI Taxonomy" id="1276529"/>
    <lineage>
        <taxon>Eukaryota</taxon>
        <taxon>Fungi</taxon>
        <taxon>Dikarya</taxon>
        <taxon>Ascomycota</taxon>
        <taxon>Pezizomycotina</taxon>
        <taxon>Dothideomycetes</taxon>
        <taxon>Dothideomycetidae</taxon>
        <taxon>Mycosphaerellales</taxon>
        <taxon>Mycosphaerellaceae</taxon>
        <taxon>Zymoseptoria</taxon>
    </lineage>
</organism>
<feature type="compositionally biased region" description="Basic and acidic residues" evidence="2">
    <location>
        <begin position="817"/>
        <end position="833"/>
    </location>
</feature>
<feature type="compositionally biased region" description="Polar residues" evidence="2">
    <location>
        <begin position="678"/>
        <end position="703"/>
    </location>
</feature>
<feature type="domain" description="CCZ1/INTU/HSP4 first Longin" evidence="3">
    <location>
        <begin position="16"/>
        <end position="124"/>
    </location>
</feature>
<feature type="compositionally biased region" description="Low complexity" evidence="2">
    <location>
        <begin position="836"/>
        <end position="849"/>
    </location>
</feature>
<accession>A0A1Y6LYZ9</accession>
<dbReference type="GO" id="GO:0035658">
    <property type="term" value="C:Mon1-Ccz1 complex"/>
    <property type="evidence" value="ECO:0007669"/>
    <property type="project" value="InterPro"/>
</dbReference>